<comment type="caution">
    <text evidence="2">The sequence shown here is derived from an EMBL/GenBank/DDBJ whole genome shotgun (WGS) entry which is preliminary data.</text>
</comment>
<dbReference type="Proteomes" id="UP001497382">
    <property type="component" value="Unassembled WGS sequence"/>
</dbReference>
<evidence type="ECO:0000313" key="3">
    <source>
        <dbReference type="Proteomes" id="UP001497382"/>
    </source>
</evidence>
<dbReference type="AlphaFoldDB" id="A0AAV1ZGF7"/>
<protein>
    <submittedName>
        <fullName evidence="2">Uncharacterized protein</fullName>
    </submittedName>
</protein>
<gene>
    <name evidence="2" type="ORF">LARSCL_LOCUS5364</name>
</gene>
<keyword evidence="3" id="KW-1185">Reference proteome</keyword>
<feature type="compositionally biased region" description="Basic and acidic residues" evidence="1">
    <location>
        <begin position="30"/>
        <end position="50"/>
    </location>
</feature>
<feature type="region of interest" description="Disordered" evidence="1">
    <location>
        <begin position="18"/>
        <end position="76"/>
    </location>
</feature>
<reference evidence="2 3" key="1">
    <citation type="submission" date="2024-04" db="EMBL/GenBank/DDBJ databases">
        <authorList>
            <person name="Rising A."/>
            <person name="Reimegard J."/>
            <person name="Sonavane S."/>
            <person name="Akerstrom W."/>
            <person name="Nylinder S."/>
            <person name="Hedman E."/>
            <person name="Kallberg Y."/>
        </authorList>
    </citation>
    <scope>NUCLEOTIDE SEQUENCE [LARGE SCALE GENOMIC DNA]</scope>
</reference>
<evidence type="ECO:0000256" key="1">
    <source>
        <dbReference type="SAM" id="MobiDB-lite"/>
    </source>
</evidence>
<dbReference type="EMBL" id="CAXIEN010000049">
    <property type="protein sequence ID" value="CAL1270565.1"/>
    <property type="molecule type" value="Genomic_DNA"/>
</dbReference>
<accession>A0AAV1ZGF7</accession>
<evidence type="ECO:0000313" key="2">
    <source>
        <dbReference type="EMBL" id="CAL1270565.1"/>
    </source>
</evidence>
<sequence length="76" mass="8197">MHTDPYYLQYREIHACSPTGESAGGGVRGAGERGGEGCCSRERAPQDGRSGKGPWGHVALSPLQQRRWGESARAKQ</sequence>
<proteinExistence type="predicted"/>
<name>A0AAV1ZGF7_9ARAC</name>
<feature type="compositionally biased region" description="Basic and acidic residues" evidence="1">
    <location>
        <begin position="67"/>
        <end position="76"/>
    </location>
</feature>
<organism evidence="2 3">
    <name type="scientific">Larinioides sclopetarius</name>
    <dbReference type="NCBI Taxonomy" id="280406"/>
    <lineage>
        <taxon>Eukaryota</taxon>
        <taxon>Metazoa</taxon>
        <taxon>Ecdysozoa</taxon>
        <taxon>Arthropoda</taxon>
        <taxon>Chelicerata</taxon>
        <taxon>Arachnida</taxon>
        <taxon>Araneae</taxon>
        <taxon>Araneomorphae</taxon>
        <taxon>Entelegynae</taxon>
        <taxon>Araneoidea</taxon>
        <taxon>Araneidae</taxon>
        <taxon>Larinioides</taxon>
    </lineage>
</organism>